<evidence type="ECO:0000256" key="1">
    <source>
        <dbReference type="SAM" id="MobiDB-lite"/>
    </source>
</evidence>
<dbReference type="PANTHER" id="PTHR33826">
    <property type="entry name" value="F20B24.21"/>
    <property type="match status" value="1"/>
</dbReference>
<protein>
    <recommendedName>
        <fullName evidence="3">DUF7036 domain-containing protein</fullName>
    </recommendedName>
</protein>
<sequence length="545" mass="59188">MGKGAAEEGQELPLTDPSVSITSERTGHPQIRCGCGRILRHVGLKCVLVLILSVAGFLSALFWLPPFLNLGDRGDLDLDSRFRGHDIVASFYVGKRVSLLKENIMLLEDDIFGEMNAPTIKVVVLSIEPVPGQNISKVYFAVDPDADSPRISIAAQSLIRASFSSLVSHQLSLRLTASLFGDPFSFEVEKFRGGITVIPPQSAFLLQKVQIYFNFTLNFSIEEIQLSFYELTSQLKLGLRLSPYENLYIRLSNFRGSTVDAPTIVQSSVLLAVGAQSSTPRLKQLAQTITGNSHSRNLGLNNTMFGRVKQVRLSSILQHSLNGGDGGGAPSSSPAPQPFPHHHHHHHQHHHHHHSDDPPLGPTMPPRAPTHGGHSPTWRKISPAPQPSSSHARRKHLHSPAPSTTHEAKPPGCRYRQKRRSAGPAPEQSHVTPTASPAFAPQHSVAPPPAQRHPPPASSVSIQGPLPHAAFGKVQPPSKSKSDSAHSDSVPSISPSPYSYAISGQSHIGGRPLIALLLLCILVRKCRAAEEAFLGWLRSEELIQL</sequence>
<keyword evidence="2" id="KW-0472">Membrane</keyword>
<dbReference type="EMBL" id="MTKT01003953">
    <property type="protein sequence ID" value="OWM73110.1"/>
    <property type="molecule type" value="Genomic_DNA"/>
</dbReference>
<feature type="transmembrane region" description="Helical" evidence="2">
    <location>
        <begin position="42"/>
        <end position="64"/>
    </location>
</feature>
<evidence type="ECO:0000313" key="5">
    <source>
        <dbReference type="Proteomes" id="UP000197138"/>
    </source>
</evidence>
<feature type="compositionally biased region" description="Basic residues" evidence="1">
    <location>
        <begin position="340"/>
        <end position="353"/>
    </location>
</feature>
<reference evidence="5" key="1">
    <citation type="journal article" date="2017" name="Plant J.">
        <title>The pomegranate (Punica granatum L.) genome and the genomics of punicalagin biosynthesis.</title>
        <authorList>
            <person name="Qin G."/>
            <person name="Xu C."/>
            <person name="Ming R."/>
            <person name="Tang H."/>
            <person name="Guyot R."/>
            <person name="Kramer E.M."/>
            <person name="Hu Y."/>
            <person name="Yi X."/>
            <person name="Qi Y."/>
            <person name="Xu X."/>
            <person name="Gao Z."/>
            <person name="Pan H."/>
            <person name="Jian J."/>
            <person name="Tian Y."/>
            <person name="Yue Z."/>
            <person name="Xu Y."/>
        </authorList>
    </citation>
    <scope>NUCLEOTIDE SEQUENCE [LARGE SCALE GENOMIC DNA]</scope>
    <source>
        <strain evidence="5">cv. Dabenzi</strain>
    </source>
</reference>
<feature type="region of interest" description="Disordered" evidence="1">
    <location>
        <begin position="319"/>
        <end position="493"/>
    </location>
</feature>
<organism evidence="4 5">
    <name type="scientific">Punica granatum</name>
    <name type="common">Pomegranate</name>
    <dbReference type="NCBI Taxonomy" id="22663"/>
    <lineage>
        <taxon>Eukaryota</taxon>
        <taxon>Viridiplantae</taxon>
        <taxon>Streptophyta</taxon>
        <taxon>Embryophyta</taxon>
        <taxon>Tracheophyta</taxon>
        <taxon>Spermatophyta</taxon>
        <taxon>Magnoliopsida</taxon>
        <taxon>eudicotyledons</taxon>
        <taxon>Gunneridae</taxon>
        <taxon>Pentapetalae</taxon>
        <taxon>rosids</taxon>
        <taxon>malvids</taxon>
        <taxon>Myrtales</taxon>
        <taxon>Lythraceae</taxon>
        <taxon>Punica</taxon>
    </lineage>
</organism>
<gene>
    <name evidence="4" type="ORF">CDL15_Pgr001224</name>
</gene>
<feature type="compositionally biased region" description="Pro residues" evidence="1">
    <location>
        <begin position="359"/>
        <end position="368"/>
    </location>
</feature>
<comment type="caution">
    <text evidence="4">The sequence shown here is derived from an EMBL/GenBank/DDBJ whole genome shotgun (WGS) entry which is preliminary data.</text>
</comment>
<dbReference type="Pfam" id="PF23041">
    <property type="entry name" value="DUF7036"/>
    <property type="match status" value="2"/>
</dbReference>
<dbReference type="PANTHER" id="PTHR33826:SF2">
    <property type="entry name" value="HYDROXYPROLINE-RICH GLYCOPROTEIN FAMILY PROTEIN"/>
    <property type="match status" value="1"/>
</dbReference>
<accession>A0A218WL62</accession>
<proteinExistence type="predicted"/>
<feature type="domain" description="DUF7036" evidence="3">
    <location>
        <begin position="214"/>
        <end position="306"/>
    </location>
</feature>
<keyword evidence="2" id="KW-0812">Transmembrane</keyword>
<dbReference type="AlphaFoldDB" id="A0A218WL62"/>
<evidence type="ECO:0000313" key="4">
    <source>
        <dbReference type="EMBL" id="OWM73110.1"/>
    </source>
</evidence>
<feature type="domain" description="DUF7036" evidence="3">
    <location>
        <begin position="90"/>
        <end position="181"/>
    </location>
</feature>
<name>A0A218WL62_PUNGR</name>
<evidence type="ECO:0000256" key="2">
    <source>
        <dbReference type="SAM" id="Phobius"/>
    </source>
</evidence>
<feature type="compositionally biased region" description="Pro residues" evidence="1">
    <location>
        <begin position="446"/>
        <end position="457"/>
    </location>
</feature>
<dbReference type="InterPro" id="IPR055464">
    <property type="entry name" value="DUF7036"/>
</dbReference>
<keyword evidence="2" id="KW-1133">Transmembrane helix</keyword>
<evidence type="ECO:0000259" key="3">
    <source>
        <dbReference type="Pfam" id="PF23041"/>
    </source>
</evidence>
<dbReference type="Proteomes" id="UP000197138">
    <property type="component" value="Unassembled WGS sequence"/>
</dbReference>